<comment type="subcellular location">
    <subcellularLocation>
        <location evidence="1">Periplasm</location>
    </subcellularLocation>
</comment>
<comment type="similarity">
    <text evidence="2">Belongs to the bacterial solute-binding protein 1 family.</text>
</comment>
<dbReference type="Proteomes" id="UP001366503">
    <property type="component" value="Unassembled WGS sequence"/>
</dbReference>
<keyword evidence="4" id="KW-0732">Signal</keyword>
<dbReference type="PANTHER" id="PTHR30006">
    <property type="entry name" value="THIAMINE-BINDING PERIPLASMIC PROTEIN-RELATED"/>
    <property type="match status" value="1"/>
</dbReference>
<keyword evidence="7" id="KW-1185">Reference proteome</keyword>
<evidence type="ECO:0000256" key="2">
    <source>
        <dbReference type="ARBA" id="ARBA00008520"/>
    </source>
</evidence>
<organism evidence="6 7">
    <name type="scientific">Mesorhizobium argentiipisi</name>
    <dbReference type="NCBI Taxonomy" id="3015175"/>
    <lineage>
        <taxon>Bacteria</taxon>
        <taxon>Pseudomonadati</taxon>
        <taxon>Pseudomonadota</taxon>
        <taxon>Alphaproteobacteria</taxon>
        <taxon>Hyphomicrobiales</taxon>
        <taxon>Phyllobacteriaceae</taxon>
        <taxon>Mesorhizobium</taxon>
    </lineage>
</organism>
<sequence>MPLFGAANIGDPPISSCKEAGSSHKSLPARFAAEMRPNPSARAWPLPADSKTVAYEGLTEIWTVCYIKFHILKADTIERLAGRLRMDEFGFAGLSMNRRRVLNLVAEAAAVAGIGLAWPERVMAAPLDELVQRARQAGERQVVVAGGTGAYGDLVKKHFYLPFTEATGIEVIATGGGYGEKLAKLKAMASVGRVEWDVITLSIDSLTPDVTDLLRDLGDCAALPDVAGQGVDGSCLREGVMFDIGGGVLAFDKRSFADSQAQPASWADFWDVKTFPGPRALPNIGNPWWTLIAALEADGITRDALFPLDVDRAFNKLDEIKPHVTVWWKSGDQSQQIFRTREVVMAMLFSGRAFRLRSEGIALGISWNGAPLDAAFWAVTKGAQHPNAALALLDFIYTRPKAHAEFAAESFGSTAQRKALDFLPADAKASSVLQAANWSNIVRVDRDWLAANRQKVLQRWSTWIAS</sequence>
<proteinExistence type="inferred from homology"/>
<name>A0ABU8KLL6_9HYPH</name>
<protein>
    <submittedName>
        <fullName evidence="6">Extracellular solute-binding protein</fullName>
    </submittedName>
</protein>
<evidence type="ECO:0000313" key="7">
    <source>
        <dbReference type="Proteomes" id="UP001366503"/>
    </source>
</evidence>
<dbReference type="RefSeq" id="WP_337096845.1">
    <property type="nucleotide sequence ID" value="NZ_JAPYKO010000035.1"/>
</dbReference>
<reference evidence="6 7" key="1">
    <citation type="submission" date="2022-12" db="EMBL/GenBank/DDBJ databases">
        <authorList>
            <person name="Muema E."/>
        </authorList>
    </citation>
    <scope>NUCLEOTIDE SEQUENCE [LARGE SCALE GENOMIC DNA]</scope>
    <source>
        <strain evidence="7">1330</strain>
    </source>
</reference>
<dbReference type="PANTHER" id="PTHR30006:SF3">
    <property type="entry name" value="THIAMINE-BINDING PERIPLASMIC PROTEIN"/>
    <property type="match status" value="1"/>
</dbReference>
<keyword evidence="3" id="KW-0813">Transport</keyword>
<evidence type="ECO:0000256" key="3">
    <source>
        <dbReference type="ARBA" id="ARBA00022448"/>
    </source>
</evidence>
<keyword evidence="5" id="KW-0574">Periplasm</keyword>
<evidence type="ECO:0000256" key="4">
    <source>
        <dbReference type="ARBA" id="ARBA00022729"/>
    </source>
</evidence>
<evidence type="ECO:0000313" key="6">
    <source>
        <dbReference type="EMBL" id="MEI9406382.1"/>
    </source>
</evidence>
<dbReference type="SUPFAM" id="SSF53850">
    <property type="entry name" value="Periplasmic binding protein-like II"/>
    <property type="match status" value="1"/>
</dbReference>
<comment type="caution">
    <text evidence="6">The sequence shown here is derived from an EMBL/GenBank/DDBJ whole genome shotgun (WGS) entry which is preliminary data.</text>
</comment>
<dbReference type="Gene3D" id="3.40.190.10">
    <property type="entry name" value="Periplasmic binding protein-like II"/>
    <property type="match status" value="2"/>
</dbReference>
<dbReference type="EMBL" id="JAPYKO010000035">
    <property type="protein sequence ID" value="MEI9406382.1"/>
    <property type="molecule type" value="Genomic_DNA"/>
</dbReference>
<dbReference type="InterPro" id="IPR006059">
    <property type="entry name" value="SBP"/>
</dbReference>
<gene>
    <name evidence="6" type="ORF">O7A05_30110</name>
</gene>
<accession>A0ABU8KLL6</accession>
<evidence type="ECO:0000256" key="5">
    <source>
        <dbReference type="ARBA" id="ARBA00022764"/>
    </source>
</evidence>
<dbReference type="Pfam" id="PF13416">
    <property type="entry name" value="SBP_bac_8"/>
    <property type="match status" value="1"/>
</dbReference>
<evidence type="ECO:0000256" key="1">
    <source>
        <dbReference type="ARBA" id="ARBA00004418"/>
    </source>
</evidence>